<evidence type="ECO:0008006" key="3">
    <source>
        <dbReference type="Google" id="ProtNLM"/>
    </source>
</evidence>
<evidence type="ECO:0000313" key="2">
    <source>
        <dbReference type="EMBL" id="JAH41844.1"/>
    </source>
</evidence>
<proteinExistence type="predicted"/>
<dbReference type="EMBL" id="GBXM01066733">
    <property type="protein sequence ID" value="JAH41844.1"/>
    <property type="molecule type" value="Transcribed_RNA"/>
</dbReference>
<protein>
    <recommendedName>
        <fullName evidence="3">CCAAT-binding factor domain-containing protein</fullName>
    </recommendedName>
</protein>
<reference evidence="2" key="2">
    <citation type="journal article" date="2015" name="Fish Shellfish Immunol.">
        <title>Early steps in the European eel (Anguilla anguilla)-Vibrio vulnificus interaction in the gills: Role of the RtxA13 toxin.</title>
        <authorList>
            <person name="Callol A."/>
            <person name="Pajuelo D."/>
            <person name="Ebbesson L."/>
            <person name="Teles M."/>
            <person name="MacKenzie S."/>
            <person name="Amaro C."/>
        </authorList>
    </citation>
    <scope>NUCLEOTIDE SEQUENCE</scope>
</reference>
<accession>A0A0E9SKF0</accession>
<reference evidence="2" key="1">
    <citation type="submission" date="2014-11" db="EMBL/GenBank/DDBJ databases">
        <authorList>
            <person name="Amaro Gonzalez C."/>
        </authorList>
    </citation>
    <scope>NUCLEOTIDE SEQUENCE</scope>
</reference>
<feature type="transmembrane region" description="Helical" evidence="1">
    <location>
        <begin position="6"/>
        <end position="27"/>
    </location>
</feature>
<keyword evidence="1" id="KW-1133">Transmembrane helix</keyword>
<organism evidence="2">
    <name type="scientific">Anguilla anguilla</name>
    <name type="common">European freshwater eel</name>
    <name type="synonym">Muraena anguilla</name>
    <dbReference type="NCBI Taxonomy" id="7936"/>
    <lineage>
        <taxon>Eukaryota</taxon>
        <taxon>Metazoa</taxon>
        <taxon>Chordata</taxon>
        <taxon>Craniata</taxon>
        <taxon>Vertebrata</taxon>
        <taxon>Euteleostomi</taxon>
        <taxon>Actinopterygii</taxon>
        <taxon>Neopterygii</taxon>
        <taxon>Teleostei</taxon>
        <taxon>Anguilliformes</taxon>
        <taxon>Anguillidae</taxon>
        <taxon>Anguilla</taxon>
    </lineage>
</organism>
<keyword evidence="1" id="KW-0812">Transmembrane</keyword>
<dbReference type="AlphaFoldDB" id="A0A0E9SKF0"/>
<name>A0A0E9SKF0_ANGAN</name>
<keyword evidence="1" id="KW-0472">Membrane</keyword>
<sequence length="53" mass="6163">MLGVSLDILCWSKTVLILLLYLVKFIAKHPHTYMGINDLQLPTESHLFEEIHK</sequence>
<evidence type="ECO:0000256" key="1">
    <source>
        <dbReference type="SAM" id="Phobius"/>
    </source>
</evidence>